<protein>
    <submittedName>
        <fullName evidence="1">Uncharacterized protein</fullName>
    </submittedName>
</protein>
<dbReference type="Proteomes" id="UP001162501">
    <property type="component" value="Chromosome 15"/>
</dbReference>
<sequence length="79" mass="7947">MGCEVSSLKGGCNEPLRAAALGAHVQSPQGLSGSASLECAVERNAASRQTVSSGGRTCPSSHCSRAQSAVMLGKQAVRC</sequence>
<organism evidence="1 2">
    <name type="scientific">Rangifer tarandus platyrhynchus</name>
    <name type="common">Svalbard reindeer</name>
    <dbReference type="NCBI Taxonomy" id="3082113"/>
    <lineage>
        <taxon>Eukaryota</taxon>
        <taxon>Metazoa</taxon>
        <taxon>Chordata</taxon>
        <taxon>Craniata</taxon>
        <taxon>Vertebrata</taxon>
        <taxon>Euteleostomi</taxon>
        <taxon>Mammalia</taxon>
        <taxon>Eutheria</taxon>
        <taxon>Laurasiatheria</taxon>
        <taxon>Artiodactyla</taxon>
        <taxon>Ruminantia</taxon>
        <taxon>Pecora</taxon>
        <taxon>Cervidae</taxon>
        <taxon>Odocoileinae</taxon>
        <taxon>Rangifer</taxon>
    </lineage>
</organism>
<gene>
    <name evidence="1" type="ORF">MRATA1EN3_LOCUS6756</name>
</gene>
<proteinExistence type="predicted"/>
<dbReference type="EMBL" id="OX596099">
    <property type="protein sequence ID" value="CAI9695543.1"/>
    <property type="molecule type" value="Genomic_DNA"/>
</dbReference>
<evidence type="ECO:0000313" key="1">
    <source>
        <dbReference type="EMBL" id="CAI9695543.1"/>
    </source>
</evidence>
<evidence type="ECO:0000313" key="2">
    <source>
        <dbReference type="Proteomes" id="UP001162501"/>
    </source>
</evidence>
<accession>A0ACB0E4I7</accession>
<name>A0ACB0E4I7_RANTA</name>
<reference evidence="1" key="1">
    <citation type="submission" date="2023-05" db="EMBL/GenBank/DDBJ databases">
        <authorList>
            <consortium name="ELIXIR-Norway"/>
        </authorList>
    </citation>
    <scope>NUCLEOTIDE SEQUENCE</scope>
</reference>